<dbReference type="PANTHER" id="PTHR34116:SF9">
    <property type="entry name" value="OS08G0346600 PROTEIN"/>
    <property type="match status" value="1"/>
</dbReference>
<feature type="transmembrane region" description="Helical" evidence="1">
    <location>
        <begin position="259"/>
        <end position="284"/>
    </location>
</feature>
<keyword evidence="1" id="KW-1133">Transmembrane helix</keyword>
<keyword evidence="3" id="KW-1185">Reference proteome</keyword>
<feature type="transmembrane region" description="Helical" evidence="1">
    <location>
        <begin position="229"/>
        <end position="253"/>
    </location>
</feature>
<comment type="caution">
    <text evidence="2">The sequence shown here is derived from an EMBL/GenBank/DDBJ whole genome shotgun (WGS) entry which is preliminary data.</text>
</comment>
<feature type="transmembrane region" description="Helical" evidence="1">
    <location>
        <begin position="104"/>
        <end position="125"/>
    </location>
</feature>
<keyword evidence="1" id="KW-0812">Transmembrane</keyword>
<evidence type="ECO:0000313" key="3">
    <source>
        <dbReference type="Proteomes" id="UP001359559"/>
    </source>
</evidence>
<feature type="transmembrane region" description="Helical" evidence="1">
    <location>
        <begin position="12"/>
        <end position="41"/>
    </location>
</feature>
<evidence type="ECO:0000313" key="2">
    <source>
        <dbReference type="EMBL" id="KAK7317093.1"/>
    </source>
</evidence>
<sequence length="333" mass="37218">MLFNPAIPFLNSIFDLVTITFVSALIILSFLSLCFIFHLRLKSKFITHLQNFNSLWTVRSLLVLYVTLWAITELFRLTLFRYKYLYPFFPSLAKVLRQETLCKVHIVLSLGLFEPAFLLTLLSLLNASIKNMTRNMWHVIVFVLLTCFSMATLQGFLLFFVPLKQEVPLHFLQSSMVLENDEADMCLCVYPLLNSVVFAVFGATYSAWFVLSCWRVLSLVINKGLRRRIYGLASVVMVAVPLQVVCLGLTMFWSPNDNVYAVVSFVAFFGVVCTGATGEGILVIKAISDALDAGGNHGLWGGGGGGGSGTNRHNETVSLEGEENNNQVTLRIE</sequence>
<dbReference type="AlphaFoldDB" id="A0AAN9KIX7"/>
<feature type="transmembrane region" description="Helical" evidence="1">
    <location>
        <begin position="196"/>
        <end position="217"/>
    </location>
</feature>
<protein>
    <submittedName>
        <fullName evidence="2">Uncharacterized protein</fullName>
    </submittedName>
</protein>
<feature type="transmembrane region" description="Helical" evidence="1">
    <location>
        <begin position="62"/>
        <end position="84"/>
    </location>
</feature>
<proteinExistence type="predicted"/>
<name>A0AAN9KIX7_CLITE</name>
<feature type="transmembrane region" description="Helical" evidence="1">
    <location>
        <begin position="137"/>
        <end position="161"/>
    </location>
</feature>
<dbReference type="Proteomes" id="UP001359559">
    <property type="component" value="Unassembled WGS sequence"/>
</dbReference>
<dbReference type="EMBL" id="JAYKXN010000001">
    <property type="protein sequence ID" value="KAK7317093.1"/>
    <property type="molecule type" value="Genomic_DNA"/>
</dbReference>
<dbReference type="PANTHER" id="PTHR34116">
    <property type="entry name" value="PLASMINOGEN ACTIVATOR INHIBITOR"/>
    <property type="match status" value="1"/>
</dbReference>
<keyword evidence="1" id="KW-0472">Membrane</keyword>
<accession>A0AAN9KIX7</accession>
<organism evidence="2 3">
    <name type="scientific">Clitoria ternatea</name>
    <name type="common">Butterfly pea</name>
    <dbReference type="NCBI Taxonomy" id="43366"/>
    <lineage>
        <taxon>Eukaryota</taxon>
        <taxon>Viridiplantae</taxon>
        <taxon>Streptophyta</taxon>
        <taxon>Embryophyta</taxon>
        <taxon>Tracheophyta</taxon>
        <taxon>Spermatophyta</taxon>
        <taxon>Magnoliopsida</taxon>
        <taxon>eudicotyledons</taxon>
        <taxon>Gunneridae</taxon>
        <taxon>Pentapetalae</taxon>
        <taxon>rosids</taxon>
        <taxon>fabids</taxon>
        <taxon>Fabales</taxon>
        <taxon>Fabaceae</taxon>
        <taxon>Papilionoideae</taxon>
        <taxon>50 kb inversion clade</taxon>
        <taxon>NPAAA clade</taxon>
        <taxon>indigoferoid/millettioid clade</taxon>
        <taxon>Phaseoleae</taxon>
        <taxon>Clitoria</taxon>
    </lineage>
</organism>
<gene>
    <name evidence="2" type="ORF">RJT34_01038</name>
</gene>
<evidence type="ECO:0000256" key="1">
    <source>
        <dbReference type="SAM" id="Phobius"/>
    </source>
</evidence>
<reference evidence="2 3" key="1">
    <citation type="submission" date="2024-01" db="EMBL/GenBank/DDBJ databases">
        <title>The genomes of 5 underutilized Papilionoideae crops provide insights into root nodulation and disease resistance.</title>
        <authorList>
            <person name="Yuan L."/>
        </authorList>
    </citation>
    <scope>NUCLEOTIDE SEQUENCE [LARGE SCALE GENOMIC DNA]</scope>
    <source>
        <strain evidence="2">LY-2023</strain>
        <tissue evidence="2">Leaf</tissue>
    </source>
</reference>